<dbReference type="GO" id="GO:0006487">
    <property type="term" value="P:protein N-linked glycosylation"/>
    <property type="evidence" value="ECO:0007669"/>
    <property type="project" value="TreeGrafter"/>
</dbReference>
<dbReference type="InterPro" id="IPR012341">
    <property type="entry name" value="6hp_glycosidase-like_sf"/>
</dbReference>
<evidence type="ECO:0000259" key="5">
    <source>
        <dbReference type="Pfam" id="PF22422"/>
    </source>
</evidence>
<keyword evidence="4" id="KW-1133">Transmembrane helix</keyword>
<accession>I4ZAD4</accession>
<dbReference type="AlphaFoldDB" id="I4ZAD4"/>
<dbReference type="GO" id="GO:0009311">
    <property type="term" value="P:oligosaccharide metabolic process"/>
    <property type="evidence" value="ECO:0007669"/>
    <property type="project" value="InterPro"/>
</dbReference>
<evidence type="ECO:0000256" key="1">
    <source>
        <dbReference type="ARBA" id="ARBA00010833"/>
    </source>
</evidence>
<dbReference type="SUPFAM" id="SSF48208">
    <property type="entry name" value="Six-hairpin glycosidases"/>
    <property type="match status" value="1"/>
</dbReference>
<dbReference type="EMBL" id="JH660660">
    <property type="protein sequence ID" value="EIM33176.1"/>
    <property type="molecule type" value="Genomic_DNA"/>
</dbReference>
<protein>
    <submittedName>
        <fullName evidence="6">Glycogen debranching enzyme</fullName>
    </submittedName>
</protein>
<dbReference type="InterPro" id="IPR008928">
    <property type="entry name" value="6-hairpin_glycosidase_sf"/>
</dbReference>
<reference evidence="6 7" key="1">
    <citation type="submission" date="2012-02" db="EMBL/GenBank/DDBJ databases">
        <title>Improved High-Quality Draft genome of Prevotella bivia DSM 20514.</title>
        <authorList>
            <consortium name="US DOE Joint Genome Institute (JGI-PGF)"/>
            <person name="Lucas S."/>
            <person name="Copeland A."/>
            <person name="Lapidus A."/>
            <person name="Bruce D."/>
            <person name="Goodwin L."/>
            <person name="Pitluck S."/>
            <person name="Peters L."/>
            <person name="Mikhailova N."/>
            <person name="Munk A.C.C."/>
            <person name="Kyrpides N."/>
            <person name="Mavromatis K."/>
            <person name="Detter J.C."/>
            <person name="Han C."/>
            <person name="Land M."/>
            <person name="Hauser L."/>
            <person name="Markowitz V."/>
            <person name="Cheng J.-F."/>
            <person name="Hugenholtz P."/>
            <person name="Woyke T."/>
            <person name="Wu D."/>
            <person name="Gronow S."/>
            <person name="Wellnitz S."/>
            <person name="Brambilla E."/>
            <person name="Klenk H.-P."/>
            <person name="Eisen J.A."/>
        </authorList>
    </citation>
    <scope>NUCLEOTIDE SEQUENCE [LARGE SCALE GENOMIC DNA]</scope>
    <source>
        <strain evidence="6 7">DSM 20514</strain>
    </source>
</reference>
<feature type="domain" description="Mannosylglycerate hydrolase MGH1-like glycoside hydrolase" evidence="5">
    <location>
        <begin position="140"/>
        <end position="450"/>
    </location>
</feature>
<dbReference type="Proteomes" id="UP000002786">
    <property type="component" value="Unassembled WGS sequence"/>
</dbReference>
<keyword evidence="3" id="KW-0326">Glycosidase</keyword>
<keyword evidence="4" id="KW-0812">Transmembrane</keyword>
<comment type="similarity">
    <text evidence="1">Belongs to the glycosyl hydrolase 63 family.</text>
</comment>
<evidence type="ECO:0000256" key="2">
    <source>
        <dbReference type="ARBA" id="ARBA00022801"/>
    </source>
</evidence>
<name>I4ZAD4_9BACT</name>
<dbReference type="InterPro" id="IPR054491">
    <property type="entry name" value="MGH1-like_GH"/>
</dbReference>
<sequence length="556" mass="64615">MYYQEILSQDNLSKLTSSIMLKKLNQLLLFLGIMLPLNIMAQNLISSGSPLYKLPYKNTYVMETLVAENSFRTAKVEKTQPGTFAQAKKVLPSPYWEGHNKEIEMYWKAWEIGIKNICQPLDDSGFVTSYIAPAYNGNIFMWDNAFITMFCRYGKNFFPFQKSLDNFYAKQHPDGFICREIRADGSDCFGRYDPTSTGPNILPWSEWLYYTQFGDDNRLNKVFPVLAAYYKWLKLNRTWRNGTYWSSGWGTGMDNMPRVQDGYNTIYSHGHMIWLDACLQQIMVAKILLKMGFYLERWQEIETFEDDIKHLSQYINDNMWSDKDGFLYDQYADNSLSTTQGIYAYWALHTDVLSKDRLDKLVAHLTDTTKFNRPHRVPSLSHSHPKYKANGRYWVGGVWPGTNYMIISGLVDKGFRQLAWDITMNHYNNVLEVYKKTGTFFEYYAPESNHPGFMARKDFVGWTGLPPIAELIEYIFGIRANHEQNAITLDVNLLDAYGIDKYPYGQDGLISFKVQKRNSKEEKPKVTIQTNVPFKVILLWSDKKIEQQVGVGKHSL</sequence>
<dbReference type="InterPro" id="IPR004888">
    <property type="entry name" value="Glycoside_hydrolase_63"/>
</dbReference>
<dbReference type="PANTHER" id="PTHR10412">
    <property type="entry name" value="MANNOSYL-OLIGOSACCHARIDE GLUCOSIDASE"/>
    <property type="match status" value="1"/>
</dbReference>
<proteinExistence type="inferred from homology"/>
<evidence type="ECO:0000313" key="6">
    <source>
        <dbReference type="EMBL" id="EIM33176.1"/>
    </source>
</evidence>
<evidence type="ECO:0000313" key="7">
    <source>
        <dbReference type="Proteomes" id="UP000002786"/>
    </source>
</evidence>
<keyword evidence="2" id="KW-0378">Hydrolase</keyword>
<dbReference type="HOGENOM" id="CLU_025779_0_0_10"/>
<keyword evidence="7" id="KW-1185">Reference proteome</keyword>
<gene>
    <name evidence="6" type="ORF">PrebiDRAFT_1471</name>
</gene>
<dbReference type="PANTHER" id="PTHR10412:SF11">
    <property type="entry name" value="MANNOSYL-OLIGOSACCHARIDE GLUCOSIDASE"/>
    <property type="match status" value="1"/>
</dbReference>
<dbReference type="GO" id="GO:0004573">
    <property type="term" value="F:Glc3Man9GlcNAc2 oligosaccharide glucosidase activity"/>
    <property type="evidence" value="ECO:0007669"/>
    <property type="project" value="InterPro"/>
</dbReference>
<evidence type="ECO:0000256" key="4">
    <source>
        <dbReference type="SAM" id="Phobius"/>
    </source>
</evidence>
<organism evidence="6 7">
    <name type="scientific">Prevotella bivia DSM 20514</name>
    <dbReference type="NCBI Taxonomy" id="868129"/>
    <lineage>
        <taxon>Bacteria</taxon>
        <taxon>Pseudomonadati</taxon>
        <taxon>Bacteroidota</taxon>
        <taxon>Bacteroidia</taxon>
        <taxon>Bacteroidales</taxon>
        <taxon>Prevotellaceae</taxon>
        <taxon>Prevotella</taxon>
    </lineage>
</organism>
<dbReference type="Gene3D" id="1.50.10.10">
    <property type="match status" value="1"/>
</dbReference>
<keyword evidence="4" id="KW-0472">Membrane</keyword>
<dbReference type="Pfam" id="PF22422">
    <property type="entry name" value="MGH1-like_GH"/>
    <property type="match status" value="1"/>
</dbReference>
<feature type="transmembrane region" description="Helical" evidence="4">
    <location>
        <begin position="27"/>
        <end position="45"/>
    </location>
</feature>
<evidence type="ECO:0000256" key="3">
    <source>
        <dbReference type="ARBA" id="ARBA00023295"/>
    </source>
</evidence>